<keyword evidence="2" id="KW-0057">Aromatic amino acid biosynthesis</keyword>
<feature type="domain" description="3-dehydroquinate synthase C-terminal" evidence="5">
    <location>
        <begin position="240"/>
        <end position="436"/>
    </location>
</feature>
<dbReference type="STRING" id="307507.A0A2V0P7Q5"/>
<gene>
    <name evidence="6" type="ORF">Rsub_05854</name>
</gene>
<evidence type="ECO:0000259" key="4">
    <source>
        <dbReference type="Pfam" id="PF01959"/>
    </source>
</evidence>
<dbReference type="InParanoid" id="A0A2V0P7Q5"/>
<dbReference type="Pfam" id="PF26558">
    <property type="entry name" value="DHQS_2nd"/>
    <property type="match status" value="1"/>
</dbReference>
<dbReference type="InterPro" id="IPR030960">
    <property type="entry name" value="DHQS/DOIS_N"/>
</dbReference>
<dbReference type="InterPro" id="IPR002812">
    <property type="entry name" value="DHQS"/>
</dbReference>
<dbReference type="EMBL" id="BDRX01000038">
    <property type="protein sequence ID" value="GBF93125.1"/>
    <property type="molecule type" value="Genomic_DNA"/>
</dbReference>
<name>A0A2V0P7Q5_9CHLO</name>
<feature type="region of interest" description="Disordered" evidence="3">
    <location>
        <begin position="377"/>
        <end position="397"/>
    </location>
</feature>
<evidence type="ECO:0000313" key="7">
    <source>
        <dbReference type="Proteomes" id="UP000247498"/>
    </source>
</evidence>
<feature type="domain" description="3-dehydroquinate synthase N-terminal" evidence="4">
    <location>
        <begin position="68"/>
        <end position="223"/>
    </location>
</feature>
<dbReference type="AlphaFoldDB" id="A0A2V0P7Q5"/>
<dbReference type="OrthoDB" id="3275at2759"/>
<dbReference type="GO" id="GO:0016491">
    <property type="term" value="F:oxidoreductase activity"/>
    <property type="evidence" value="ECO:0007669"/>
    <property type="project" value="InterPro"/>
</dbReference>
<evidence type="ECO:0000256" key="1">
    <source>
        <dbReference type="ARBA" id="ARBA00022605"/>
    </source>
</evidence>
<evidence type="ECO:0000313" key="6">
    <source>
        <dbReference type="EMBL" id="GBF93125.1"/>
    </source>
</evidence>
<dbReference type="PANTHER" id="PTHR33563:SF1">
    <property type="entry name" value="3-DEHYDROQUINATE SYNTHASE"/>
    <property type="match status" value="1"/>
</dbReference>
<evidence type="ECO:0000256" key="2">
    <source>
        <dbReference type="ARBA" id="ARBA00023141"/>
    </source>
</evidence>
<dbReference type="Pfam" id="PF01959">
    <property type="entry name" value="DHQS"/>
    <property type="match status" value="1"/>
</dbReference>
<keyword evidence="1" id="KW-0028">Amino-acid biosynthesis</keyword>
<comment type="caution">
    <text evidence="6">The sequence shown here is derived from an EMBL/GenBank/DDBJ whole genome shotgun (WGS) entry which is preliminary data.</text>
</comment>
<sequence>MSPAAFPARCWRQSAANATGACPRGGRAALAAAAAAGRARAAPPAGRPSPTGRGARALRARAAPAGARELWIETTNQAVLTAAVESGHGTVLFGPHSDAELAERWQRLAFFTALRVGGDGGITDAAGNQVGRVVRVRSRDELAAAERLAGGGGYVVMDCDAGGWKVIPAENLVAAFQQGSAKLIGAAGSAADARVMLEALEVGTAGVLLRTEEPAEVRALAAYLKQRSEQGAAALPLSEATVTRVAPVGMADRVCVDLAAMLAPGEGLLVGSFSRALFLVHSECEESAYINSRPFRVNAGAVHAYVQAPGGRTAYLSELRTGSEALVVDASGRARTAPVGRCKIEARPMVLVEAQTAAGELVSTILQNAETVRLVGPAASSSGSSGSSGGGRLPGAEQQRWRAVSVSQLQPGDKVYLLEQEGARHTGIAIQERINEV</sequence>
<dbReference type="FunCoup" id="A0A2V0P7Q5">
    <property type="interactions" value="89"/>
</dbReference>
<dbReference type="PIRSF" id="PIRSF006655">
    <property type="entry name" value="DHQ_synth"/>
    <property type="match status" value="1"/>
</dbReference>
<reference evidence="6 7" key="1">
    <citation type="journal article" date="2018" name="Sci. Rep.">
        <title>Raphidocelis subcapitata (=Pseudokirchneriella subcapitata) provides an insight into genome evolution and environmental adaptations in the Sphaeropleales.</title>
        <authorList>
            <person name="Suzuki S."/>
            <person name="Yamaguchi H."/>
            <person name="Nakajima N."/>
            <person name="Kawachi M."/>
        </authorList>
    </citation>
    <scope>NUCLEOTIDE SEQUENCE [LARGE SCALE GENOMIC DNA]</scope>
    <source>
        <strain evidence="6 7">NIES-35</strain>
    </source>
</reference>
<keyword evidence="7" id="KW-1185">Reference proteome</keyword>
<dbReference type="InterPro" id="IPR056179">
    <property type="entry name" value="DHQS_C"/>
</dbReference>
<evidence type="ECO:0000259" key="5">
    <source>
        <dbReference type="Pfam" id="PF26558"/>
    </source>
</evidence>
<dbReference type="PANTHER" id="PTHR33563">
    <property type="match status" value="1"/>
</dbReference>
<proteinExistence type="predicted"/>
<evidence type="ECO:0000256" key="3">
    <source>
        <dbReference type="SAM" id="MobiDB-lite"/>
    </source>
</evidence>
<organism evidence="6 7">
    <name type="scientific">Raphidocelis subcapitata</name>
    <dbReference type="NCBI Taxonomy" id="307507"/>
    <lineage>
        <taxon>Eukaryota</taxon>
        <taxon>Viridiplantae</taxon>
        <taxon>Chlorophyta</taxon>
        <taxon>core chlorophytes</taxon>
        <taxon>Chlorophyceae</taxon>
        <taxon>CS clade</taxon>
        <taxon>Sphaeropleales</taxon>
        <taxon>Selenastraceae</taxon>
        <taxon>Raphidocelis</taxon>
    </lineage>
</organism>
<dbReference type="GO" id="GO:0008652">
    <property type="term" value="P:amino acid biosynthetic process"/>
    <property type="evidence" value="ECO:0007669"/>
    <property type="project" value="UniProtKB-KW"/>
</dbReference>
<dbReference type="Proteomes" id="UP000247498">
    <property type="component" value="Unassembled WGS sequence"/>
</dbReference>
<accession>A0A2V0P7Q5</accession>
<dbReference type="GO" id="GO:0003856">
    <property type="term" value="F:3-dehydroquinate synthase activity"/>
    <property type="evidence" value="ECO:0007669"/>
    <property type="project" value="InterPro"/>
</dbReference>
<dbReference type="GO" id="GO:0009073">
    <property type="term" value="P:aromatic amino acid family biosynthetic process"/>
    <property type="evidence" value="ECO:0007669"/>
    <property type="project" value="UniProtKB-KW"/>
</dbReference>
<protein>
    <submittedName>
        <fullName evidence="6">3-dehydroquinate synthase</fullName>
    </submittedName>
</protein>